<protein>
    <recommendedName>
        <fullName evidence="5">Protein kinase domain-containing protein</fullName>
    </recommendedName>
</protein>
<feature type="region of interest" description="Disordered" evidence="4">
    <location>
        <begin position="661"/>
        <end position="743"/>
    </location>
</feature>
<evidence type="ECO:0000313" key="7">
    <source>
        <dbReference type="Proteomes" id="UP000053647"/>
    </source>
</evidence>
<feature type="region of interest" description="Disordered" evidence="4">
    <location>
        <begin position="281"/>
        <end position="314"/>
    </location>
</feature>
<dbReference type="PROSITE" id="PS50011">
    <property type="entry name" value="PROTEIN_KINASE_DOM"/>
    <property type="match status" value="1"/>
</dbReference>
<dbReference type="PANTHER" id="PTHR24346">
    <property type="entry name" value="MAP/MICROTUBULE AFFINITY-REGULATING KINASE"/>
    <property type="match status" value="1"/>
</dbReference>
<keyword evidence="1 3" id="KW-0547">Nucleotide-binding</keyword>
<dbReference type="GO" id="GO:0000226">
    <property type="term" value="P:microtubule cytoskeleton organization"/>
    <property type="evidence" value="ECO:0007669"/>
    <property type="project" value="TreeGrafter"/>
</dbReference>
<dbReference type="GO" id="GO:0004674">
    <property type="term" value="F:protein serine/threonine kinase activity"/>
    <property type="evidence" value="ECO:0007669"/>
    <property type="project" value="TreeGrafter"/>
</dbReference>
<dbReference type="Gene3D" id="1.10.510.10">
    <property type="entry name" value="Transferase(Phosphotransferase) domain 1"/>
    <property type="match status" value="2"/>
</dbReference>
<accession>A0A0C9TGX8</accession>
<dbReference type="InterPro" id="IPR011009">
    <property type="entry name" value="Kinase-like_dom_sf"/>
</dbReference>
<dbReference type="GO" id="GO:0035556">
    <property type="term" value="P:intracellular signal transduction"/>
    <property type="evidence" value="ECO:0007669"/>
    <property type="project" value="TreeGrafter"/>
</dbReference>
<evidence type="ECO:0000256" key="2">
    <source>
        <dbReference type="ARBA" id="ARBA00022840"/>
    </source>
</evidence>
<feature type="compositionally biased region" description="Polar residues" evidence="4">
    <location>
        <begin position="588"/>
        <end position="603"/>
    </location>
</feature>
<evidence type="ECO:0000256" key="3">
    <source>
        <dbReference type="PROSITE-ProRule" id="PRU10141"/>
    </source>
</evidence>
<keyword evidence="7" id="KW-1185">Reference proteome</keyword>
<evidence type="ECO:0000256" key="4">
    <source>
        <dbReference type="SAM" id="MobiDB-lite"/>
    </source>
</evidence>
<dbReference type="PROSITE" id="PS00108">
    <property type="entry name" value="PROTEIN_KINASE_ST"/>
    <property type="match status" value="1"/>
</dbReference>
<organism evidence="6 7">
    <name type="scientific">Paxillus involutus ATCC 200175</name>
    <dbReference type="NCBI Taxonomy" id="664439"/>
    <lineage>
        <taxon>Eukaryota</taxon>
        <taxon>Fungi</taxon>
        <taxon>Dikarya</taxon>
        <taxon>Basidiomycota</taxon>
        <taxon>Agaricomycotina</taxon>
        <taxon>Agaricomycetes</taxon>
        <taxon>Agaricomycetidae</taxon>
        <taxon>Boletales</taxon>
        <taxon>Paxilineae</taxon>
        <taxon>Paxillaceae</taxon>
        <taxon>Paxillus</taxon>
    </lineage>
</organism>
<dbReference type="Proteomes" id="UP000053647">
    <property type="component" value="Unassembled WGS sequence"/>
</dbReference>
<evidence type="ECO:0000256" key="1">
    <source>
        <dbReference type="ARBA" id="ARBA00022741"/>
    </source>
</evidence>
<dbReference type="HOGENOM" id="CLU_017586_0_0_1"/>
<gene>
    <name evidence="6" type="ORF">PAXINDRAFT_12239</name>
</gene>
<name>A0A0C9TGX8_PAXIN</name>
<dbReference type="OrthoDB" id="4062651at2759"/>
<dbReference type="PANTHER" id="PTHR24346:SF76">
    <property type="entry name" value="NON-SPECIFIC SERINE_THREONINE PROTEIN KINASE"/>
    <property type="match status" value="1"/>
</dbReference>
<dbReference type="InterPro" id="IPR008271">
    <property type="entry name" value="Ser/Thr_kinase_AS"/>
</dbReference>
<dbReference type="Pfam" id="PF00069">
    <property type="entry name" value="Pkinase"/>
    <property type="match status" value="2"/>
</dbReference>
<feature type="compositionally biased region" description="Basic residues" evidence="4">
    <location>
        <begin position="293"/>
        <end position="308"/>
    </location>
</feature>
<feature type="region of interest" description="Disordered" evidence="4">
    <location>
        <begin position="580"/>
        <end position="613"/>
    </location>
</feature>
<dbReference type="EMBL" id="KN819339">
    <property type="protein sequence ID" value="KIJ14970.1"/>
    <property type="molecule type" value="Genomic_DNA"/>
</dbReference>
<dbReference type="PROSITE" id="PS00107">
    <property type="entry name" value="PROTEIN_KINASE_ATP"/>
    <property type="match status" value="1"/>
</dbReference>
<dbReference type="InterPro" id="IPR000719">
    <property type="entry name" value="Prot_kinase_dom"/>
</dbReference>
<proteinExistence type="predicted"/>
<feature type="region of interest" description="Disordered" evidence="4">
    <location>
        <begin position="34"/>
        <end position="66"/>
    </location>
</feature>
<reference evidence="7" key="2">
    <citation type="submission" date="2015-01" db="EMBL/GenBank/DDBJ databases">
        <title>Evolutionary Origins and Diversification of the Mycorrhizal Mutualists.</title>
        <authorList>
            <consortium name="DOE Joint Genome Institute"/>
            <consortium name="Mycorrhizal Genomics Consortium"/>
            <person name="Kohler A."/>
            <person name="Kuo A."/>
            <person name="Nagy L.G."/>
            <person name="Floudas D."/>
            <person name="Copeland A."/>
            <person name="Barry K.W."/>
            <person name="Cichocki N."/>
            <person name="Veneault-Fourrey C."/>
            <person name="LaButti K."/>
            <person name="Lindquist E.A."/>
            <person name="Lipzen A."/>
            <person name="Lundell T."/>
            <person name="Morin E."/>
            <person name="Murat C."/>
            <person name="Riley R."/>
            <person name="Ohm R."/>
            <person name="Sun H."/>
            <person name="Tunlid A."/>
            <person name="Henrissat B."/>
            <person name="Grigoriev I.V."/>
            <person name="Hibbett D.S."/>
            <person name="Martin F."/>
        </authorList>
    </citation>
    <scope>NUCLEOTIDE SEQUENCE [LARGE SCALE GENOMIC DNA]</scope>
    <source>
        <strain evidence="7">ATCC 200175</strain>
    </source>
</reference>
<feature type="domain" description="Protein kinase" evidence="5">
    <location>
        <begin position="125"/>
        <end position="447"/>
    </location>
</feature>
<dbReference type="InterPro" id="IPR017441">
    <property type="entry name" value="Protein_kinase_ATP_BS"/>
</dbReference>
<dbReference type="GO" id="GO:0005524">
    <property type="term" value="F:ATP binding"/>
    <property type="evidence" value="ECO:0007669"/>
    <property type="project" value="UniProtKB-UniRule"/>
</dbReference>
<feature type="region of interest" description="Disordered" evidence="4">
    <location>
        <begin position="471"/>
        <end position="491"/>
    </location>
</feature>
<dbReference type="SUPFAM" id="SSF56112">
    <property type="entry name" value="Protein kinase-like (PK-like)"/>
    <property type="match status" value="1"/>
</dbReference>
<dbReference type="SMART" id="SM00220">
    <property type="entry name" value="S_TKc"/>
    <property type="match status" value="1"/>
</dbReference>
<evidence type="ECO:0000259" key="5">
    <source>
        <dbReference type="PROSITE" id="PS50011"/>
    </source>
</evidence>
<evidence type="ECO:0000313" key="6">
    <source>
        <dbReference type="EMBL" id="KIJ14970.1"/>
    </source>
</evidence>
<dbReference type="AlphaFoldDB" id="A0A0C9TGX8"/>
<feature type="binding site" evidence="3">
    <location>
        <position position="153"/>
    </location>
    <ligand>
        <name>ATP</name>
        <dbReference type="ChEBI" id="CHEBI:30616"/>
    </ligand>
</feature>
<sequence length="743" mass="81183">MPNSAPVVMEPHQSTHPLLSQSLAAELCLQGLPTPWRTPSKNSRHPSHTVDSAVAGPSRTDLDQEASQRLLQVEPWSASSSPVQQPFPHDDEFQLSPAASFLAAFSPPMQSMHLPDDEGETVANYVLGSIIGCGGFSTIRRASSPSGGVVAIKIVRRSDLSRQSDATLARKRLDHETEVWSSLSHEHILPLFSVEHTPYADFFVTLLCPAGSLFDILRRDGTPALPHDDAGMMFRQVVRGVRYLHEVAGYVHRDIKLENVLVDEMGVCRICDFGLTRKMGESDDEDLEDHSGAVHRHRSTISHTRRQAKVTPQAHVSILRHGPRRHRTSTPVGDNSPAPVHPAYVFQPGSLPYAAPELLSPQTSGKHNGPHPAQDVWALGCLLYALLTGRLPFSDPFEPRLTMKILRGVYDIPSGIGRGADRVLRGCLERDVHNRWTIAMVDEMAWDIGWGEVDETSSVAHEDEFDFVVYPNHPSPSSRSRSPSRSRPCHIRNSLFDSVPSACPNRSLSRASATTASSLSTRSTSRSVSRPPITRSPLPPGCDDLSSSVLSASTLLSSTTPLEIGGSPFPSPRSFIERGRRLKKADAQPTNRFAPSLEASTARSDFGREPCSGRDLYSGTDILDSTARWASALGLTTIAEASTQWNGTSSHAEEKLRAIQNQAESQRSKRAESTPPAPSAWPRRSRARVKEDPPSFRLAESPGTGGTFLREPSATPIPINARKNGTRSRSVGYEPDSAARPHF</sequence>
<reference evidence="6 7" key="1">
    <citation type="submission" date="2014-06" db="EMBL/GenBank/DDBJ databases">
        <authorList>
            <consortium name="DOE Joint Genome Institute"/>
            <person name="Kuo A."/>
            <person name="Kohler A."/>
            <person name="Nagy L.G."/>
            <person name="Floudas D."/>
            <person name="Copeland A."/>
            <person name="Barry K.W."/>
            <person name="Cichocki N."/>
            <person name="Veneault-Fourrey C."/>
            <person name="LaButti K."/>
            <person name="Lindquist E.A."/>
            <person name="Lipzen A."/>
            <person name="Lundell T."/>
            <person name="Morin E."/>
            <person name="Murat C."/>
            <person name="Sun H."/>
            <person name="Tunlid A."/>
            <person name="Henrissat B."/>
            <person name="Grigoriev I.V."/>
            <person name="Hibbett D.S."/>
            <person name="Martin F."/>
            <person name="Nordberg H.P."/>
            <person name="Cantor M.N."/>
            <person name="Hua S.X."/>
        </authorList>
    </citation>
    <scope>NUCLEOTIDE SEQUENCE [LARGE SCALE GENOMIC DNA]</scope>
    <source>
        <strain evidence="6 7">ATCC 200175</strain>
    </source>
</reference>
<feature type="region of interest" description="Disordered" evidence="4">
    <location>
        <begin position="506"/>
        <end position="544"/>
    </location>
</feature>
<keyword evidence="2 3" id="KW-0067">ATP-binding</keyword>
<dbReference type="GO" id="GO:0005737">
    <property type="term" value="C:cytoplasm"/>
    <property type="evidence" value="ECO:0007669"/>
    <property type="project" value="TreeGrafter"/>
</dbReference>
<feature type="compositionally biased region" description="Low complexity" evidence="4">
    <location>
        <begin position="506"/>
        <end position="536"/>
    </location>
</feature>